<keyword evidence="4" id="KW-1185">Reference proteome</keyword>
<gene>
    <name evidence="2" type="ORF">HNR71_007347</name>
    <name evidence="3" type="ORF">HPO96_29315</name>
</gene>
<dbReference type="EMBL" id="JABJRC010000008">
    <property type="protein sequence ID" value="NOL44355.1"/>
    <property type="molecule type" value="Genomic_DNA"/>
</dbReference>
<evidence type="ECO:0000313" key="2">
    <source>
        <dbReference type="EMBL" id="MBB6571710.1"/>
    </source>
</evidence>
<dbReference type="Proteomes" id="UP000534306">
    <property type="component" value="Unassembled WGS sequence"/>
</dbReference>
<reference evidence="2 5" key="2">
    <citation type="submission" date="2020-08" db="EMBL/GenBank/DDBJ databases">
        <title>Sequencing the genomes of 1000 actinobacteria strains.</title>
        <authorList>
            <person name="Klenk H.-P."/>
        </authorList>
    </citation>
    <scope>NUCLEOTIDE SEQUENCE [LARGE SCALE GENOMIC DNA]</scope>
    <source>
        <strain evidence="2 5">DSM 15626</strain>
    </source>
</reference>
<dbReference type="EMBL" id="JACHKF010000001">
    <property type="protein sequence ID" value="MBB6571710.1"/>
    <property type="molecule type" value="Genomic_DNA"/>
</dbReference>
<dbReference type="RefSeq" id="WP_171677596.1">
    <property type="nucleotide sequence ID" value="NZ_BAAAGT010000009.1"/>
</dbReference>
<comment type="caution">
    <text evidence="3">The sequence shown here is derived from an EMBL/GenBank/DDBJ whole genome shotgun (WGS) entry which is preliminary data.</text>
</comment>
<name>A0A7Y4L4R7_9ACTN</name>
<evidence type="ECO:0000313" key="4">
    <source>
        <dbReference type="Proteomes" id="UP000534306"/>
    </source>
</evidence>
<accession>A0A7Y4L4R7</accession>
<evidence type="ECO:0000313" key="3">
    <source>
        <dbReference type="EMBL" id="NOL44355.1"/>
    </source>
</evidence>
<evidence type="ECO:0000256" key="1">
    <source>
        <dbReference type="SAM" id="MobiDB-lite"/>
    </source>
</evidence>
<evidence type="ECO:0000313" key="5">
    <source>
        <dbReference type="Proteomes" id="UP000553957"/>
    </source>
</evidence>
<reference evidence="3 4" key="1">
    <citation type="submission" date="2020-05" db="EMBL/GenBank/DDBJ databases">
        <title>Genome sequence of Kribbella sandramycini ATCC 39419.</title>
        <authorList>
            <person name="Maclea K.S."/>
            <person name="Fair J.L."/>
        </authorList>
    </citation>
    <scope>NUCLEOTIDE SEQUENCE [LARGE SCALE GENOMIC DNA]</scope>
    <source>
        <strain evidence="3 4">ATCC 39419</strain>
    </source>
</reference>
<sequence>MKSAVERSACSTAVSRASVTVDNTTTAVRAANTADRDEQLARWSADDTATQQTEQHQHFTADPDVPF</sequence>
<dbReference type="AlphaFoldDB" id="A0A7Y4L4R7"/>
<proteinExistence type="predicted"/>
<feature type="region of interest" description="Disordered" evidence="1">
    <location>
        <begin position="30"/>
        <end position="67"/>
    </location>
</feature>
<organism evidence="3 4">
    <name type="scientific">Kribbella sandramycini</name>
    <dbReference type="NCBI Taxonomy" id="60450"/>
    <lineage>
        <taxon>Bacteria</taxon>
        <taxon>Bacillati</taxon>
        <taxon>Actinomycetota</taxon>
        <taxon>Actinomycetes</taxon>
        <taxon>Propionibacteriales</taxon>
        <taxon>Kribbellaceae</taxon>
        <taxon>Kribbella</taxon>
    </lineage>
</organism>
<protein>
    <submittedName>
        <fullName evidence="3">Uncharacterized protein</fullName>
    </submittedName>
</protein>
<dbReference type="Proteomes" id="UP000553957">
    <property type="component" value="Unassembled WGS sequence"/>
</dbReference>